<dbReference type="SUPFAM" id="SSF110035">
    <property type="entry name" value="GDNF receptor-like"/>
    <property type="match status" value="1"/>
</dbReference>
<dbReference type="Pfam" id="PF02351">
    <property type="entry name" value="GDNF"/>
    <property type="match status" value="1"/>
</dbReference>
<protein>
    <recommendedName>
        <fullName evidence="7">GDNF/GAS1 domain-containing protein</fullName>
    </recommendedName>
</protein>
<evidence type="ECO:0000313" key="9">
    <source>
        <dbReference type="Proteomes" id="UP000410492"/>
    </source>
</evidence>
<evidence type="ECO:0000259" key="7">
    <source>
        <dbReference type="Pfam" id="PF02351"/>
    </source>
</evidence>
<evidence type="ECO:0000256" key="2">
    <source>
        <dbReference type="ARBA" id="ARBA00022475"/>
    </source>
</evidence>
<keyword evidence="9" id="KW-1185">Reference proteome</keyword>
<dbReference type="EMBL" id="CAACVG010007555">
    <property type="protein sequence ID" value="VEN46031.1"/>
    <property type="molecule type" value="Genomic_DNA"/>
</dbReference>
<feature type="non-terminal residue" evidence="8">
    <location>
        <position position="1"/>
    </location>
</feature>
<evidence type="ECO:0000256" key="3">
    <source>
        <dbReference type="ARBA" id="ARBA00022729"/>
    </source>
</evidence>
<evidence type="ECO:0000256" key="6">
    <source>
        <dbReference type="SAM" id="MobiDB-lite"/>
    </source>
</evidence>
<keyword evidence="5" id="KW-0325">Glycoprotein</keyword>
<sequence length="247" mass="27452">KDPYPVDALPTCNHALSVCQQEHKCIKLYEDFKSNCKVRDNRCRMDDRDLCYQSWSNLRKSPMFGCICPNNHMKKRCDRIFAMVNHNPCVDRTSATISTITGTSAPVADHVEGADDWLEELLTGAADWPTKDGTRIAAPSESNASSSTFDKELGVTDALENPLVDAANGREAHKGLDHISVTVLKNKDKPQEGTRWYPEDTDGTLDTTAGTGSGGWTHHRHEIPEHFAKQADFQNDSKGRPISLQLL</sequence>
<keyword evidence="2" id="KW-1003">Cell membrane</keyword>
<dbReference type="Proteomes" id="UP000410492">
    <property type="component" value="Unassembled WGS sequence"/>
</dbReference>
<feature type="region of interest" description="Disordered" evidence="6">
    <location>
        <begin position="130"/>
        <end position="151"/>
    </location>
</feature>
<keyword evidence="4" id="KW-0472">Membrane</keyword>
<evidence type="ECO:0000256" key="4">
    <source>
        <dbReference type="ARBA" id="ARBA00023136"/>
    </source>
</evidence>
<gene>
    <name evidence="8" type="ORF">CALMAC_LOCUS8267</name>
</gene>
<accession>A0A653CDP1</accession>
<keyword evidence="3" id="KW-0732">Signal</keyword>
<organism evidence="8 9">
    <name type="scientific">Callosobruchus maculatus</name>
    <name type="common">Southern cowpea weevil</name>
    <name type="synonym">Pulse bruchid</name>
    <dbReference type="NCBI Taxonomy" id="64391"/>
    <lineage>
        <taxon>Eukaryota</taxon>
        <taxon>Metazoa</taxon>
        <taxon>Ecdysozoa</taxon>
        <taxon>Arthropoda</taxon>
        <taxon>Hexapoda</taxon>
        <taxon>Insecta</taxon>
        <taxon>Pterygota</taxon>
        <taxon>Neoptera</taxon>
        <taxon>Endopterygota</taxon>
        <taxon>Coleoptera</taxon>
        <taxon>Polyphaga</taxon>
        <taxon>Cucujiformia</taxon>
        <taxon>Chrysomeloidea</taxon>
        <taxon>Chrysomelidae</taxon>
        <taxon>Bruchinae</taxon>
        <taxon>Bruchini</taxon>
        <taxon>Callosobruchus</taxon>
    </lineage>
</organism>
<reference evidence="8 9" key="1">
    <citation type="submission" date="2019-01" db="EMBL/GenBank/DDBJ databases">
        <authorList>
            <person name="Sayadi A."/>
        </authorList>
    </citation>
    <scope>NUCLEOTIDE SEQUENCE [LARGE SCALE GENOMIC DNA]</scope>
</reference>
<name>A0A653CDP1_CALMS</name>
<feature type="domain" description="GDNF/GAS1" evidence="7">
    <location>
        <begin position="12"/>
        <end position="89"/>
    </location>
</feature>
<dbReference type="InterPro" id="IPR016017">
    <property type="entry name" value="GDNF/GAS1"/>
</dbReference>
<dbReference type="AlphaFoldDB" id="A0A653CDP1"/>
<proteinExistence type="predicted"/>
<evidence type="ECO:0000313" key="8">
    <source>
        <dbReference type="EMBL" id="VEN46031.1"/>
    </source>
</evidence>
<dbReference type="InterPro" id="IPR037193">
    <property type="entry name" value="GDNF_alpha"/>
</dbReference>
<comment type="subcellular location">
    <subcellularLocation>
        <location evidence="1">Cell membrane</location>
    </subcellularLocation>
</comment>
<evidence type="ECO:0000256" key="5">
    <source>
        <dbReference type="ARBA" id="ARBA00023180"/>
    </source>
</evidence>
<dbReference type="OrthoDB" id="6774335at2759"/>
<feature type="region of interest" description="Disordered" evidence="6">
    <location>
        <begin position="187"/>
        <end position="219"/>
    </location>
</feature>
<evidence type="ECO:0000256" key="1">
    <source>
        <dbReference type="ARBA" id="ARBA00004236"/>
    </source>
</evidence>
<dbReference type="GO" id="GO:0005886">
    <property type="term" value="C:plasma membrane"/>
    <property type="evidence" value="ECO:0007669"/>
    <property type="project" value="UniProtKB-SubCell"/>
</dbReference>